<gene>
    <name evidence="2" type="ORF">IW249_005530</name>
</gene>
<dbReference type="InterPro" id="IPR029032">
    <property type="entry name" value="AhpD-like"/>
</dbReference>
<feature type="domain" description="Carboxymuconolactone decarboxylase-like" evidence="1">
    <location>
        <begin position="40"/>
        <end position="95"/>
    </location>
</feature>
<protein>
    <submittedName>
        <fullName evidence="2">AhpD family alkylhydroperoxidase</fullName>
    </submittedName>
</protein>
<reference evidence="2 3" key="1">
    <citation type="submission" date="2020-11" db="EMBL/GenBank/DDBJ databases">
        <title>Sequencing the genomes of 1000 actinobacteria strains.</title>
        <authorList>
            <person name="Klenk H.-P."/>
        </authorList>
    </citation>
    <scope>NUCLEOTIDE SEQUENCE [LARGE SCALE GENOMIC DNA]</scope>
    <source>
        <strain evidence="2 3">DSM 101695</strain>
    </source>
</reference>
<dbReference type="InterPro" id="IPR003779">
    <property type="entry name" value="CMD-like"/>
</dbReference>
<proteinExistence type="predicted"/>
<comment type="caution">
    <text evidence="2">The sequence shown here is derived from an EMBL/GenBank/DDBJ whole genome shotgun (WGS) entry which is preliminary data.</text>
</comment>
<dbReference type="Gene3D" id="1.20.1290.10">
    <property type="entry name" value="AhpD-like"/>
    <property type="match status" value="1"/>
</dbReference>
<dbReference type="SUPFAM" id="SSF69118">
    <property type="entry name" value="AhpD-like"/>
    <property type="match status" value="1"/>
</dbReference>
<name>A0ABS0K946_9ACTN</name>
<evidence type="ECO:0000313" key="2">
    <source>
        <dbReference type="EMBL" id="MBG6105116.1"/>
    </source>
</evidence>
<sequence length="186" mass="20852">MPRLADPDPNAFPADVRELLSTLPPDPMVKMLAHSVGTVKLFVDLARAQFTSLELPARSRELVVLTVAEYAECEFEAAQHRPMALEAGLDQRVIEIISARDLDNPELSPSDRALIRFTAEVVRSPRISDELFDQVRHVLSEREIVEVLQVVGYYWSFSRVCTVLDVELTKVYSDERVVSGDAGRAD</sequence>
<organism evidence="2 3">
    <name type="scientific">Micromonospora vinacea</name>
    <dbReference type="NCBI Taxonomy" id="709878"/>
    <lineage>
        <taxon>Bacteria</taxon>
        <taxon>Bacillati</taxon>
        <taxon>Actinomycetota</taxon>
        <taxon>Actinomycetes</taxon>
        <taxon>Micromonosporales</taxon>
        <taxon>Micromonosporaceae</taxon>
        <taxon>Micromonospora</taxon>
    </lineage>
</organism>
<dbReference type="PANTHER" id="PTHR34846">
    <property type="entry name" value="4-CARBOXYMUCONOLACTONE DECARBOXYLASE FAMILY PROTEIN (AFU_ORTHOLOGUE AFUA_6G11590)"/>
    <property type="match status" value="1"/>
</dbReference>
<keyword evidence="3" id="KW-1185">Reference proteome</keyword>
<evidence type="ECO:0000313" key="3">
    <source>
        <dbReference type="Proteomes" id="UP000631791"/>
    </source>
</evidence>
<dbReference type="RefSeq" id="WP_196923453.1">
    <property type="nucleotide sequence ID" value="NZ_JADOTY010000001.1"/>
</dbReference>
<dbReference type="Proteomes" id="UP000631791">
    <property type="component" value="Unassembled WGS sequence"/>
</dbReference>
<dbReference type="EMBL" id="JADOTY010000001">
    <property type="protein sequence ID" value="MBG6105116.1"/>
    <property type="molecule type" value="Genomic_DNA"/>
</dbReference>
<evidence type="ECO:0000259" key="1">
    <source>
        <dbReference type="Pfam" id="PF02627"/>
    </source>
</evidence>
<dbReference type="Pfam" id="PF02627">
    <property type="entry name" value="CMD"/>
    <property type="match status" value="1"/>
</dbReference>
<dbReference type="PANTHER" id="PTHR34846:SF11">
    <property type="entry name" value="4-CARBOXYMUCONOLACTONE DECARBOXYLASE FAMILY PROTEIN (AFU_ORTHOLOGUE AFUA_6G11590)"/>
    <property type="match status" value="1"/>
</dbReference>
<accession>A0ABS0K946</accession>